<dbReference type="InterPro" id="IPR026497">
    <property type="entry name" value="GRASP-with-SPASM"/>
</dbReference>
<evidence type="ECO:0000313" key="2">
    <source>
        <dbReference type="Proteomes" id="UP000516305"/>
    </source>
</evidence>
<accession>A0A7H0VIW1</accession>
<reference evidence="1 2" key="1">
    <citation type="submission" date="2020-08" db="EMBL/GenBank/DDBJ databases">
        <title>Croceimicrobium hydrocarbonivorans gen. nov., sp. nov., a novel marine bacterium isolated from a bacterial consortium that degrades polyethylene terephthalate.</title>
        <authorList>
            <person name="Liu R."/>
        </authorList>
    </citation>
    <scope>NUCLEOTIDE SEQUENCE [LARGE SCALE GENOMIC DNA]</scope>
    <source>
        <strain evidence="1 2">A20-9</strain>
    </source>
</reference>
<proteinExistence type="predicted"/>
<sequence>MSVARFKRFAHVFPVKGYNRAILYDLGRKAHFIIPNSFIGFLEFCESKSKEEIEESLQPKGIYPLEYFQFMMEKEFGFWTETPDFFPPLNLDWQSPSHITNLIWDVEGEQLSTLVDWVKELNVKALHLRFSEGNLRSELRKTIQAFEGSPLRSLEVAFPFSEVIDLPFLKDLLYDNPRISMFIAHDAPADGVDYLDERKAHFYIQTRSPLFYDPNRCLVNRYSFQVDSELFIEAQSHHSYFNRKLYINTKGELRNAPECTTVFGNLNDIKNPKEILTLAGMGSLDQVAKSKTDICKDCEFRYMCVDNRLPKDRGNQQWYHSSPCNYNPYISKWNDEPGFLSLEECEVKSNGQGFSMDEDKISALNQRIWQKA</sequence>
<dbReference type="EMBL" id="CP060139">
    <property type="protein sequence ID" value="QNR25659.1"/>
    <property type="molecule type" value="Genomic_DNA"/>
</dbReference>
<dbReference type="KEGG" id="chyd:H4K34_07410"/>
<dbReference type="Proteomes" id="UP000516305">
    <property type="component" value="Chromosome"/>
</dbReference>
<organism evidence="1 2">
    <name type="scientific">Croceimicrobium hydrocarbonivorans</name>
    <dbReference type="NCBI Taxonomy" id="2761580"/>
    <lineage>
        <taxon>Bacteria</taxon>
        <taxon>Pseudomonadati</taxon>
        <taxon>Bacteroidota</taxon>
        <taxon>Flavobacteriia</taxon>
        <taxon>Flavobacteriales</taxon>
        <taxon>Owenweeksiaceae</taxon>
        <taxon>Croceimicrobium</taxon>
    </lineage>
</organism>
<keyword evidence="2" id="KW-1185">Reference proteome</keyword>
<evidence type="ECO:0000313" key="1">
    <source>
        <dbReference type="EMBL" id="QNR25659.1"/>
    </source>
</evidence>
<gene>
    <name evidence="1" type="primary">gwsS</name>
    <name evidence="1" type="ORF">H4K34_07410</name>
</gene>
<dbReference type="NCBIfam" id="TIGR04193">
    <property type="entry name" value="SPASM_w_grasp"/>
    <property type="match status" value="1"/>
</dbReference>
<protein>
    <submittedName>
        <fullName evidence="1">Grasp-with-spasm system SPASM domain peptide maturase</fullName>
    </submittedName>
</protein>
<name>A0A7H0VIW1_9FLAO</name>
<dbReference type="RefSeq" id="WP_210760185.1">
    <property type="nucleotide sequence ID" value="NZ_CP060139.1"/>
</dbReference>
<dbReference type="AlphaFoldDB" id="A0A7H0VIW1"/>